<reference evidence="2" key="1">
    <citation type="journal article" date="2019" name="Sci. Rep.">
        <title>Draft genome of Tanacetum cinerariifolium, the natural source of mosquito coil.</title>
        <authorList>
            <person name="Yamashiro T."/>
            <person name="Shiraishi A."/>
            <person name="Satake H."/>
            <person name="Nakayama K."/>
        </authorList>
    </citation>
    <scope>NUCLEOTIDE SEQUENCE</scope>
</reference>
<evidence type="ECO:0000313" key="2">
    <source>
        <dbReference type="EMBL" id="GFD43651.1"/>
    </source>
</evidence>
<feature type="non-terminal residue" evidence="2">
    <location>
        <position position="1"/>
    </location>
</feature>
<sequence length="47" mass="5043">KEPKEQGDAKEQGNDDNSTEEPVTAISEDNVKDQSIPSPTPPTPPPQ</sequence>
<feature type="compositionally biased region" description="Basic and acidic residues" evidence="1">
    <location>
        <begin position="1"/>
        <end position="13"/>
    </location>
</feature>
<accession>A0A699WFT2</accession>
<dbReference type="EMBL" id="BKCJ011602588">
    <property type="protein sequence ID" value="GFD43651.1"/>
    <property type="molecule type" value="Genomic_DNA"/>
</dbReference>
<feature type="region of interest" description="Disordered" evidence="1">
    <location>
        <begin position="1"/>
        <end position="47"/>
    </location>
</feature>
<protein>
    <submittedName>
        <fullName evidence="2">Uncharacterized protein</fullName>
    </submittedName>
</protein>
<name>A0A699WFT2_TANCI</name>
<organism evidence="2">
    <name type="scientific">Tanacetum cinerariifolium</name>
    <name type="common">Dalmatian daisy</name>
    <name type="synonym">Chrysanthemum cinerariifolium</name>
    <dbReference type="NCBI Taxonomy" id="118510"/>
    <lineage>
        <taxon>Eukaryota</taxon>
        <taxon>Viridiplantae</taxon>
        <taxon>Streptophyta</taxon>
        <taxon>Embryophyta</taxon>
        <taxon>Tracheophyta</taxon>
        <taxon>Spermatophyta</taxon>
        <taxon>Magnoliopsida</taxon>
        <taxon>eudicotyledons</taxon>
        <taxon>Gunneridae</taxon>
        <taxon>Pentapetalae</taxon>
        <taxon>asterids</taxon>
        <taxon>campanulids</taxon>
        <taxon>Asterales</taxon>
        <taxon>Asteraceae</taxon>
        <taxon>Asteroideae</taxon>
        <taxon>Anthemideae</taxon>
        <taxon>Anthemidinae</taxon>
        <taxon>Tanacetum</taxon>
    </lineage>
</organism>
<evidence type="ECO:0000256" key="1">
    <source>
        <dbReference type="SAM" id="MobiDB-lite"/>
    </source>
</evidence>
<gene>
    <name evidence="2" type="ORF">Tci_915620</name>
</gene>
<comment type="caution">
    <text evidence="2">The sequence shown here is derived from an EMBL/GenBank/DDBJ whole genome shotgun (WGS) entry which is preliminary data.</text>
</comment>
<proteinExistence type="predicted"/>
<feature type="compositionally biased region" description="Pro residues" evidence="1">
    <location>
        <begin position="38"/>
        <end position="47"/>
    </location>
</feature>
<dbReference type="AlphaFoldDB" id="A0A699WFT2"/>